<dbReference type="Pfam" id="PF13620">
    <property type="entry name" value="CarboxypepD_reg"/>
    <property type="match status" value="3"/>
</dbReference>
<dbReference type="Gene3D" id="3.40.50.12090">
    <property type="match status" value="2"/>
</dbReference>
<evidence type="ECO:0000256" key="1">
    <source>
        <dbReference type="SAM" id="Phobius"/>
    </source>
</evidence>
<dbReference type="InterPro" id="IPR051922">
    <property type="entry name" value="Bact_Sporulation_Assoc"/>
</dbReference>
<dbReference type="Gene3D" id="2.60.40.1120">
    <property type="entry name" value="Carboxypeptidase-like, regulatory domain"/>
    <property type="match status" value="1"/>
</dbReference>
<sequence>MSQRRRQFIVLRATVGLMIVGLVGVLLGAVDADSAEAAGTGVISGAVTGPGGRPLPEVAVWIEGIHGEEVPESYVMTNEQGLYALTGLPAGGYKLEFVPQGHELSWNYVREWWQNKPDAESATVITLAPGASKSGVNAELTPGASFSGKITDLAGNPIDNAVIWARGEGGAQYSAKSWPDGSYKVGGMPAGDYALKFESPWLGEQAKYIDEWWNDVADYASATRMKVATGQARSGFDARLSTGSTISGRVVGLDGKPLDGALVEAIATEGVERYQHNDYTDPEGVYSIAGLPAGSFEVQFSVAVGARWSYETWRDAPWAPGTTIVVNGSDEIRLGDARIGAIVGQTAGADRYDTAVRVAQSAFQPGVPVVYLASGRDFPDALAAAPMAGMEGGPVLLSPSGSLPKSVATEITRLKPARIVIVGGASVVSEAVVAQVDALTAGTVKRIAGADRYATAVAISKSRFASTAPVVYLASGETFPDALAGAPSAGAAKGPVLLTQHGRLPSVVEREIQRLRPAKIVVLGGAGAVGAAVVARLSDLTSAPVTRLAGADRYSTAVAISKARFTPNVPMLYLAIGENFPDALAAGPAAMVDGAPVLLTPGGSLPRAVADEIARLRPRLILVLGGPSVVSSDVRSDLARLAARF</sequence>
<evidence type="ECO:0000313" key="3">
    <source>
        <dbReference type="Proteomes" id="UP001500506"/>
    </source>
</evidence>
<dbReference type="EMBL" id="BAAANH010000003">
    <property type="protein sequence ID" value="GAA1758072.1"/>
    <property type="molecule type" value="Genomic_DNA"/>
</dbReference>
<reference evidence="2 3" key="1">
    <citation type="journal article" date="2019" name="Int. J. Syst. Evol. Microbiol.">
        <title>The Global Catalogue of Microorganisms (GCM) 10K type strain sequencing project: providing services to taxonomists for standard genome sequencing and annotation.</title>
        <authorList>
            <consortium name="The Broad Institute Genomics Platform"/>
            <consortium name="The Broad Institute Genome Sequencing Center for Infectious Disease"/>
            <person name="Wu L."/>
            <person name="Ma J."/>
        </authorList>
    </citation>
    <scope>NUCLEOTIDE SEQUENCE [LARGE SCALE GENOMIC DNA]</scope>
    <source>
        <strain evidence="2 3">JCM 14319</strain>
    </source>
</reference>
<dbReference type="InterPro" id="IPR013784">
    <property type="entry name" value="Carb-bd-like_fold"/>
</dbReference>
<keyword evidence="1" id="KW-1133">Transmembrane helix</keyword>
<dbReference type="RefSeq" id="WP_232498934.1">
    <property type="nucleotide sequence ID" value="NZ_BAAANH010000003.1"/>
</dbReference>
<name>A0ABN2KK27_9MICO</name>
<gene>
    <name evidence="2" type="ORF">GCM10009747_15980</name>
</gene>
<keyword evidence="1" id="KW-0472">Membrane</keyword>
<comment type="caution">
    <text evidence="2">The sequence shown here is derived from an EMBL/GenBank/DDBJ whole genome shotgun (WGS) entry which is preliminary data.</text>
</comment>
<evidence type="ECO:0008006" key="4">
    <source>
        <dbReference type="Google" id="ProtNLM"/>
    </source>
</evidence>
<organism evidence="2 3">
    <name type="scientific">Agromyces humatus</name>
    <dbReference type="NCBI Taxonomy" id="279573"/>
    <lineage>
        <taxon>Bacteria</taxon>
        <taxon>Bacillati</taxon>
        <taxon>Actinomycetota</taxon>
        <taxon>Actinomycetes</taxon>
        <taxon>Micrococcales</taxon>
        <taxon>Microbacteriaceae</taxon>
        <taxon>Agromyces</taxon>
    </lineage>
</organism>
<dbReference type="PANTHER" id="PTHR30032">
    <property type="entry name" value="N-ACETYLMURAMOYL-L-ALANINE AMIDASE-RELATED"/>
    <property type="match status" value="1"/>
</dbReference>
<proteinExistence type="predicted"/>
<protein>
    <recommendedName>
        <fullName evidence="4">Alpha-amylase</fullName>
    </recommendedName>
</protein>
<dbReference type="PANTHER" id="PTHR30032:SF4">
    <property type="entry name" value="AMIDASE ENHANCER"/>
    <property type="match status" value="1"/>
</dbReference>
<dbReference type="Pfam" id="PF04122">
    <property type="entry name" value="CW_binding_2"/>
    <property type="match status" value="3"/>
</dbReference>
<dbReference type="InterPro" id="IPR007253">
    <property type="entry name" value="Cell_wall-bd_2"/>
</dbReference>
<dbReference type="Proteomes" id="UP001500506">
    <property type="component" value="Unassembled WGS sequence"/>
</dbReference>
<accession>A0ABN2KK27</accession>
<keyword evidence="3" id="KW-1185">Reference proteome</keyword>
<feature type="transmembrane region" description="Helical" evidence="1">
    <location>
        <begin position="9"/>
        <end position="30"/>
    </location>
</feature>
<evidence type="ECO:0000313" key="2">
    <source>
        <dbReference type="EMBL" id="GAA1758072.1"/>
    </source>
</evidence>
<dbReference type="SUPFAM" id="SSF49452">
    <property type="entry name" value="Starch-binding domain-like"/>
    <property type="match status" value="3"/>
</dbReference>
<keyword evidence="1" id="KW-0812">Transmembrane</keyword>